<sequence>MAWLAEVVREDPVLADVLVRHRHRIDGQVEAVLVGVGVPAAHRELLAAVLDGVLLRAVAGRREGIADRIRAVTVQELRVLARRRRRAPPPAGAGRRARGGHRAETHG</sequence>
<proteinExistence type="predicted"/>
<protein>
    <submittedName>
        <fullName evidence="2">Uncharacterized protein</fullName>
    </submittedName>
</protein>
<name>A0ABV4H166_9ACTN</name>
<reference evidence="2 3" key="1">
    <citation type="submission" date="2024-07" db="EMBL/GenBank/DDBJ databases">
        <authorList>
            <person name="Thanompreechachai J."/>
            <person name="Duangmal K."/>
        </authorList>
    </citation>
    <scope>NUCLEOTIDE SEQUENCE [LARGE SCALE GENOMIC DNA]</scope>
    <source>
        <strain evidence="2 3">LSe6-4</strain>
    </source>
</reference>
<keyword evidence="3" id="KW-1185">Reference proteome</keyword>
<evidence type="ECO:0000256" key="1">
    <source>
        <dbReference type="SAM" id="MobiDB-lite"/>
    </source>
</evidence>
<organism evidence="2 3">
    <name type="scientific">Kineococcus halophytocola</name>
    <dbReference type="NCBI Taxonomy" id="3234027"/>
    <lineage>
        <taxon>Bacteria</taxon>
        <taxon>Bacillati</taxon>
        <taxon>Actinomycetota</taxon>
        <taxon>Actinomycetes</taxon>
        <taxon>Kineosporiales</taxon>
        <taxon>Kineosporiaceae</taxon>
        <taxon>Kineococcus</taxon>
    </lineage>
</organism>
<feature type="region of interest" description="Disordered" evidence="1">
    <location>
        <begin position="83"/>
        <end position="107"/>
    </location>
</feature>
<accession>A0ABV4H166</accession>
<dbReference type="Proteomes" id="UP001565927">
    <property type="component" value="Unassembled WGS sequence"/>
</dbReference>
<evidence type="ECO:0000313" key="2">
    <source>
        <dbReference type="EMBL" id="MEZ0165308.1"/>
    </source>
</evidence>
<gene>
    <name evidence="2" type="ORF">AB2L27_11120</name>
</gene>
<comment type="caution">
    <text evidence="2">The sequence shown here is derived from an EMBL/GenBank/DDBJ whole genome shotgun (WGS) entry which is preliminary data.</text>
</comment>
<dbReference type="EMBL" id="JBGFTU010000011">
    <property type="protein sequence ID" value="MEZ0165308.1"/>
    <property type="molecule type" value="Genomic_DNA"/>
</dbReference>
<evidence type="ECO:0000313" key="3">
    <source>
        <dbReference type="Proteomes" id="UP001565927"/>
    </source>
</evidence>
<dbReference type="RefSeq" id="WP_370441533.1">
    <property type="nucleotide sequence ID" value="NZ_JBGFTU010000011.1"/>
</dbReference>